<proteinExistence type="predicted"/>
<accession>A0ABD6E807</accession>
<dbReference type="AlphaFoldDB" id="A0ABD6E807"/>
<reference evidence="1 2" key="1">
    <citation type="submission" date="2024-08" db="EMBL/GenBank/DDBJ databases">
        <title>Gnathostoma spinigerum genome.</title>
        <authorList>
            <person name="Gonzalez-Bertolin B."/>
            <person name="Monzon S."/>
            <person name="Zaballos A."/>
            <person name="Jimenez P."/>
            <person name="Dekumyoy P."/>
            <person name="Varona S."/>
            <person name="Cuesta I."/>
            <person name="Sumanam S."/>
            <person name="Adisakwattana P."/>
            <person name="Gasser R.B."/>
            <person name="Hernandez-Gonzalez A."/>
            <person name="Young N.D."/>
            <person name="Perteguer M.J."/>
        </authorList>
    </citation>
    <scope>NUCLEOTIDE SEQUENCE [LARGE SCALE GENOMIC DNA]</scope>
    <source>
        <strain evidence="1">AL3</strain>
        <tissue evidence="1">Liver</tissue>
    </source>
</reference>
<dbReference type="EMBL" id="JBGFUD010001144">
    <property type="protein sequence ID" value="MFH4975820.1"/>
    <property type="molecule type" value="Genomic_DNA"/>
</dbReference>
<protein>
    <submittedName>
        <fullName evidence="1">Uncharacterized protein</fullName>
    </submittedName>
</protein>
<comment type="caution">
    <text evidence="1">The sequence shown here is derived from an EMBL/GenBank/DDBJ whole genome shotgun (WGS) entry which is preliminary data.</text>
</comment>
<gene>
    <name evidence="1" type="ORF">AB6A40_002529</name>
</gene>
<sequence length="110" mass="13040">MSPIQMSSMHRNFPLRNSLQTDTDDSPSLTYDIPLTLVTSDLLLDGRKCIYFATLLDWEMYRTETVWFDMPRLYRPPHKPVQGIQGNTMTFARNIQYQNPNMQRYTEPEF</sequence>
<keyword evidence="2" id="KW-1185">Reference proteome</keyword>
<organism evidence="1 2">
    <name type="scientific">Gnathostoma spinigerum</name>
    <dbReference type="NCBI Taxonomy" id="75299"/>
    <lineage>
        <taxon>Eukaryota</taxon>
        <taxon>Metazoa</taxon>
        <taxon>Ecdysozoa</taxon>
        <taxon>Nematoda</taxon>
        <taxon>Chromadorea</taxon>
        <taxon>Rhabditida</taxon>
        <taxon>Spirurina</taxon>
        <taxon>Gnathostomatomorpha</taxon>
        <taxon>Gnathostomatoidea</taxon>
        <taxon>Gnathostomatidae</taxon>
        <taxon>Gnathostoma</taxon>
    </lineage>
</organism>
<dbReference type="Proteomes" id="UP001608902">
    <property type="component" value="Unassembled WGS sequence"/>
</dbReference>
<evidence type="ECO:0000313" key="2">
    <source>
        <dbReference type="Proteomes" id="UP001608902"/>
    </source>
</evidence>
<evidence type="ECO:0000313" key="1">
    <source>
        <dbReference type="EMBL" id="MFH4975820.1"/>
    </source>
</evidence>
<name>A0ABD6E807_9BILA</name>